<sequence length="119" mass="13207">LILVDLNHERATRLADANVGEQSRRKKATKNFVLLGLIDVLANQVGRINLNGQCQRGPDTLPFNGRKDSAEGTLSVSDALRVFSIRTTVATKSSERNRDLVTSIVRGRHSRTLTTDYLF</sequence>
<organism evidence="1">
    <name type="scientific">marine sediment metagenome</name>
    <dbReference type="NCBI Taxonomy" id="412755"/>
    <lineage>
        <taxon>unclassified sequences</taxon>
        <taxon>metagenomes</taxon>
        <taxon>ecological metagenomes</taxon>
    </lineage>
</organism>
<dbReference type="AlphaFoldDB" id="A0A0F9K1F2"/>
<evidence type="ECO:0008006" key="2">
    <source>
        <dbReference type="Google" id="ProtNLM"/>
    </source>
</evidence>
<evidence type="ECO:0000313" key="1">
    <source>
        <dbReference type="EMBL" id="KKM68541.1"/>
    </source>
</evidence>
<feature type="non-terminal residue" evidence="1">
    <location>
        <position position="1"/>
    </location>
</feature>
<comment type="caution">
    <text evidence="1">The sequence shown here is derived from an EMBL/GenBank/DDBJ whole genome shotgun (WGS) entry which is preliminary data.</text>
</comment>
<dbReference type="EMBL" id="LAZR01010150">
    <property type="protein sequence ID" value="KKM68541.1"/>
    <property type="molecule type" value="Genomic_DNA"/>
</dbReference>
<accession>A0A0F9K1F2</accession>
<name>A0A0F9K1F2_9ZZZZ</name>
<gene>
    <name evidence="1" type="ORF">LCGC14_1459890</name>
</gene>
<protein>
    <recommendedName>
        <fullName evidence="2">Aldehyde dehydrogenase domain-containing protein</fullName>
    </recommendedName>
</protein>
<proteinExistence type="predicted"/>
<reference evidence="1" key="1">
    <citation type="journal article" date="2015" name="Nature">
        <title>Complex archaea that bridge the gap between prokaryotes and eukaryotes.</title>
        <authorList>
            <person name="Spang A."/>
            <person name="Saw J.H."/>
            <person name="Jorgensen S.L."/>
            <person name="Zaremba-Niedzwiedzka K."/>
            <person name="Martijn J."/>
            <person name="Lind A.E."/>
            <person name="van Eijk R."/>
            <person name="Schleper C."/>
            <person name="Guy L."/>
            <person name="Ettema T.J."/>
        </authorList>
    </citation>
    <scope>NUCLEOTIDE SEQUENCE</scope>
</reference>